<dbReference type="KEGG" id="cqi:110736108"/>
<dbReference type="GO" id="GO:0005886">
    <property type="term" value="C:plasma membrane"/>
    <property type="evidence" value="ECO:0007669"/>
    <property type="project" value="UniProtKB-SubCell"/>
</dbReference>
<name>A0A803KLW6_CHEQI</name>
<proteinExistence type="inferred from homology"/>
<evidence type="ECO:0000256" key="8">
    <source>
        <dbReference type="ARBA" id="ARBA00023288"/>
    </source>
</evidence>
<evidence type="ECO:0000313" key="12">
    <source>
        <dbReference type="EnsemblPlants" id="AUR62000022-RA:cds"/>
    </source>
</evidence>
<evidence type="ECO:0000256" key="3">
    <source>
        <dbReference type="ARBA" id="ARBA00022475"/>
    </source>
</evidence>
<keyword evidence="4" id="KW-0472">Membrane</keyword>
<keyword evidence="8" id="KW-0449">Lipoprotein</keyword>
<feature type="chain" id="PRO_5031286162" description="Bifunctional inhibitor/plant lipid transfer protein/seed storage helical domain-containing protein" evidence="10">
    <location>
        <begin position="25"/>
        <end position="192"/>
    </location>
</feature>
<dbReference type="FunFam" id="1.10.110.10:FF:000001">
    <property type="entry name" value="Bifunctional inhibitor/lipid-transfer protein/seed storage 2S albumin superfamily protein"/>
    <property type="match status" value="1"/>
</dbReference>
<feature type="domain" description="Bifunctional inhibitor/plant lipid transfer protein/seed storage helical" evidence="11">
    <location>
        <begin position="33"/>
        <end position="112"/>
    </location>
</feature>
<dbReference type="GO" id="GO:0098552">
    <property type="term" value="C:side of membrane"/>
    <property type="evidence" value="ECO:0007669"/>
    <property type="project" value="UniProtKB-KW"/>
</dbReference>
<evidence type="ECO:0000256" key="7">
    <source>
        <dbReference type="ARBA" id="ARBA00023180"/>
    </source>
</evidence>
<reference evidence="12" key="1">
    <citation type="journal article" date="2017" name="Nature">
        <title>The genome of Chenopodium quinoa.</title>
        <authorList>
            <person name="Jarvis D.E."/>
            <person name="Ho Y.S."/>
            <person name="Lightfoot D.J."/>
            <person name="Schmoeckel S.M."/>
            <person name="Li B."/>
            <person name="Borm T.J.A."/>
            <person name="Ohyanagi H."/>
            <person name="Mineta K."/>
            <person name="Michell C.T."/>
            <person name="Saber N."/>
            <person name="Kharbatia N.M."/>
            <person name="Rupper R.R."/>
            <person name="Sharp A.R."/>
            <person name="Dally N."/>
            <person name="Boughton B.A."/>
            <person name="Woo Y.H."/>
            <person name="Gao G."/>
            <person name="Schijlen E.G.W.M."/>
            <person name="Guo X."/>
            <person name="Momin A.A."/>
            <person name="Negrao S."/>
            <person name="Al-Babili S."/>
            <person name="Gehring C."/>
            <person name="Roessner U."/>
            <person name="Jung C."/>
            <person name="Murphy K."/>
            <person name="Arold S.T."/>
            <person name="Gojobori T."/>
            <person name="van der Linden C.G."/>
            <person name="van Loo E.N."/>
            <person name="Jellen E.N."/>
            <person name="Maughan P.J."/>
            <person name="Tester M."/>
        </authorList>
    </citation>
    <scope>NUCLEOTIDE SEQUENCE [LARGE SCALE GENOMIC DNA]</scope>
    <source>
        <strain evidence="12">cv. PI 614886</strain>
    </source>
</reference>
<evidence type="ECO:0000256" key="4">
    <source>
        <dbReference type="ARBA" id="ARBA00022622"/>
    </source>
</evidence>
<dbReference type="OrthoDB" id="1938537at2759"/>
<dbReference type="EnsemblPlants" id="AUR62000022-RA">
    <property type="protein sequence ID" value="AUR62000022-RA:cds"/>
    <property type="gene ID" value="AUR62000022"/>
</dbReference>
<keyword evidence="6" id="KW-1015">Disulfide bond</keyword>
<keyword evidence="3" id="KW-1003">Cell membrane</keyword>
<evidence type="ECO:0000256" key="2">
    <source>
        <dbReference type="ARBA" id="ARBA00009748"/>
    </source>
</evidence>
<dbReference type="AlphaFoldDB" id="A0A803KLW6"/>
<dbReference type="Proteomes" id="UP000596660">
    <property type="component" value="Unplaced"/>
</dbReference>
<reference evidence="12" key="2">
    <citation type="submission" date="2021-03" db="UniProtKB">
        <authorList>
            <consortium name="EnsemblPlants"/>
        </authorList>
    </citation>
    <scope>IDENTIFICATION</scope>
</reference>
<dbReference type="InterPro" id="IPR016140">
    <property type="entry name" value="Bifunc_inhib/LTP/seed_store"/>
</dbReference>
<evidence type="ECO:0000256" key="1">
    <source>
        <dbReference type="ARBA" id="ARBA00004609"/>
    </source>
</evidence>
<dbReference type="GeneID" id="110736108"/>
<dbReference type="CDD" id="cd00010">
    <property type="entry name" value="AAI_LTSS"/>
    <property type="match status" value="1"/>
</dbReference>
<dbReference type="OMA" id="NIECICI"/>
<feature type="signal peptide" evidence="10">
    <location>
        <begin position="1"/>
        <end position="24"/>
    </location>
</feature>
<comment type="similarity">
    <text evidence="2">Belongs to the plant LTP family.</text>
</comment>
<accession>A0A803KLW6</accession>
<evidence type="ECO:0000259" key="11">
    <source>
        <dbReference type="SMART" id="SM00499"/>
    </source>
</evidence>
<sequence length="192" mass="19934">MARIHRKLGLLSILVLLLVSECSCDINKDKEECANQLVGLATCLPYVGGQAKSPTQDCCTGLKQVLKDSKKCLCILVKDRDDPSLGLKVNSTLALSLPKECHAPDNASVDQCPALLHLAPNSPEAKVFNDFAKAAAAAPPTSGTPASSGKSTGGGGASAKETSDSGKGKGCLVAQMFYGALIWCFASHCLLT</sequence>
<comment type="subcellular location">
    <subcellularLocation>
        <location evidence="1">Cell membrane</location>
        <topology evidence="1">Lipid-anchor</topology>
        <topology evidence="1">GPI-anchor</topology>
    </subcellularLocation>
</comment>
<evidence type="ECO:0000256" key="9">
    <source>
        <dbReference type="SAM" id="MobiDB-lite"/>
    </source>
</evidence>
<dbReference type="SMART" id="SM00499">
    <property type="entry name" value="AAI"/>
    <property type="match status" value="1"/>
</dbReference>
<evidence type="ECO:0000256" key="5">
    <source>
        <dbReference type="ARBA" id="ARBA00022729"/>
    </source>
</evidence>
<dbReference type="Gramene" id="AUR62000022-RA">
    <property type="protein sequence ID" value="AUR62000022-RA:cds"/>
    <property type="gene ID" value="AUR62000022"/>
</dbReference>
<keyword evidence="13" id="KW-1185">Reference proteome</keyword>
<keyword evidence="7" id="KW-0325">Glycoprotein</keyword>
<keyword evidence="4" id="KW-0336">GPI-anchor</keyword>
<organism evidence="12 13">
    <name type="scientific">Chenopodium quinoa</name>
    <name type="common">Quinoa</name>
    <dbReference type="NCBI Taxonomy" id="63459"/>
    <lineage>
        <taxon>Eukaryota</taxon>
        <taxon>Viridiplantae</taxon>
        <taxon>Streptophyta</taxon>
        <taxon>Embryophyta</taxon>
        <taxon>Tracheophyta</taxon>
        <taxon>Spermatophyta</taxon>
        <taxon>Magnoliopsida</taxon>
        <taxon>eudicotyledons</taxon>
        <taxon>Gunneridae</taxon>
        <taxon>Pentapetalae</taxon>
        <taxon>Caryophyllales</taxon>
        <taxon>Chenopodiaceae</taxon>
        <taxon>Chenopodioideae</taxon>
        <taxon>Atripliceae</taxon>
        <taxon>Chenopodium</taxon>
    </lineage>
</organism>
<protein>
    <recommendedName>
        <fullName evidence="11">Bifunctional inhibitor/plant lipid transfer protein/seed storage helical domain-containing protein</fullName>
    </recommendedName>
</protein>
<dbReference type="PANTHER" id="PTHR33044">
    <property type="entry name" value="BIFUNCTIONAL INHIBITOR/LIPID-TRANSFER PROTEIN/SEED STORAGE 2S ALBUMIN SUPERFAMILY PROTEIN-RELATED"/>
    <property type="match status" value="1"/>
</dbReference>
<dbReference type="Gene3D" id="1.10.110.10">
    <property type="entry name" value="Plant lipid-transfer and hydrophobic proteins"/>
    <property type="match status" value="1"/>
</dbReference>
<evidence type="ECO:0000313" key="13">
    <source>
        <dbReference type="Proteomes" id="UP000596660"/>
    </source>
</evidence>
<evidence type="ECO:0000256" key="10">
    <source>
        <dbReference type="SAM" id="SignalP"/>
    </source>
</evidence>
<dbReference type="RefSeq" id="XP_021771952.1">
    <property type="nucleotide sequence ID" value="XM_021916260.1"/>
</dbReference>
<feature type="compositionally biased region" description="Low complexity" evidence="9">
    <location>
        <begin position="137"/>
        <end position="150"/>
    </location>
</feature>
<dbReference type="Pfam" id="PF14368">
    <property type="entry name" value="LTP_2"/>
    <property type="match status" value="1"/>
</dbReference>
<gene>
    <name evidence="12" type="primary">LOC110736108</name>
</gene>
<evidence type="ECO:0000256" key="6">
    <source>
        <dbReference type="ARBA" id="ARBA00023157"/>
    </source>
</evidence>
<feature type="region of interest" description="Disordered" evidence="9">
    <location>
        <begin position="137"/>
        <end position="166"/>
    </location>
</feature>
<dbReference type="InterPro" id="IPR036312">
    <property type="entry name" value="Bifun_inhib/LTP/seed_sf"/>
</dbReference>
<dbReference type="InterPro" id="IPR043325">
    <property type="entry name" value="LTSS"/>
</dbReference>
<dbReference type="SUPFAM" id="SSF47699">
    <property type="entry name" value="Bifunctional inhibitor/lipid-transfer protein/seed storage 2S albumin"/>
    <property type="match status" value="1"/>
</dbReference>
<keyword evidence="5 10" id="KW-0732">Signal</keyword>